<proteinExistence type="inferred from homology"/>
<dbReference type="InterPro" id="IPR000536">
    <property type="entry name" value="Nucl_hrmn_rcpt_lig-bd"/>
</dbReference>
<evidence type="ECO:0000256" key="3">
    <source>
        <dbReference type="ARBA" id="ARBA00022490"/>
    </source>
</evidence>
<evidence type="ECO:0000256" key="6">
    <source>
        <dbReference type="ARBA" id="ARBA00022833"/>
    </source>
</evidence>
<dbReference type="GO" id="GO:0005930">
    <property type="term" value="C:axoneme"/>
    <property type="evidence" value="ECO:0007669"/>
    <property type="project" value="UniProtKB-SubCell"/>
</dbReference>
<dbReference type="Pfam" id="PF14738">
    <property type="entry name" value="CFAP91"/>
    <property type="match status" value="1"/>
</dbReference>
<dbReference type="PROSITE" id="PS00031">
    <property type="entry name" value="NUCLEAR_REC_DBD_1"/>
    <property type="match status" value="1"/>
</dbReference>
<feature type="compositionally biased region" description="Acidic residues" evidence="20">
    <location>
        <begin position="914"/>
        <end position="926"/>
    </location>
</feature>
<evidence type="ECO:0000256" key="15">
    <source>
        <dbReference type="ARBA" id="ARBA00029468"/>
    </source>
</evidence>
<keyword evidence="6" id="KW-0862">Zinc</keyword>
<dbReference type="Gene3D" id="3.30.50.10">
    <property type="entry name" value="Erythroid Transcription Factor GATA-1, subunit A"/>
    <property type="match status" value="1"/>
</dbReference>
<dbReference type="Gene3D" id="1.10.565.10">
    <property type="entry name" value="Retinoid X Receptor"/>
    <property type="match status" value="1"/>
</dbReference>
<dbReference type="PANTHER" id="PTHR22455">
    <property type="entry name" value="CILIA- AND FLAGELLA-ASSOCIATED PROTEIN 91"/>
    <property type="match status" value="1"/>
</dbReference>
<dbReference type="GO" id="GO:0043565">
    <property type="term" value="F:sequence-specific DNA binding"/>
    <property type="evidence" value="ECO:0007669"/>
    <property type="project" value="InterPro"/>
</dbReference>
<feature type="non-terminal residue" evidence="23">
    <location>
        <position position="1"/>
    </location>
</feature>
<keyword evidence="11" id="KW-0675">Receptor</keyword>
<dbReference type="Proteomes" id="UP000736164">
    <property type="component" value="Unassembled WGS sequence"/>
</dbReference>
<reference evidence="23" key="1">
    <citation type="journal article" date="2021" name="Cell">
        <title>Tracing the genetic footprints of vertebrate landing in non-teleost ray-finned fishes.</title>
        <authorList>
            <person name="Bi X."/>
            <person name="Wang K."/>
            <person name="Yang L."/>
            <person name="Pan H."/>
            <person name="Jiang H."/>
            <person name="Wei Q."/>
            <person name="Fang M."/>
            <person name="Yu H."/>
            <person name="Zhu C."/>
            <person name="Cai Y."/>
            <person name="He Y."/>
            <person name="Gan X."/>
            <person name="Zeng H."/>
            <person name="Yu D."/>
            <person name="Zhu Y."/>
            <person name="Jiang H."/>
            <person name="Qiu Q."/>
            <person name="Yang H."/>
            <person name="Zhang Y.E."/>
            <person name="Wang W."/>
            <person name="Zhu M."/>
            <person name="He S."/>
            <person name="Zhang G."/>
        </authorList>
    </citation>
    <scope>NUCLEOTIDE SEQUENCE</scope>
    <source>
        <strain evidence="23">Allg_001</strain>
    </source>
</reference>
<evidence type="ECO:0000256" key="8">
    <source>
        <dbReference type="ARBA" id="ARBA00023125"/>
    </source>
</evidence>
<accession>A0A8J7TCL2</accession>
<dbReference type="EMBL" id="JAAWVO010040426">
    <property type="protein sequence ID" value="MBN3318589.1"/>
    <property type="molecule type" value="Genomic_DNA"/>
</dbReference>
<evidence type="ECO:0000256" key="1">
    <source>
        <dbReference type="ARBA" id="ARBA00004430"/>
    </source>
</evidence>
<dbReference type="InterPro" id="IPR001628">
    <property type="entry name" value="Znf_hrmn_rcpt"/>
</dbReference>
<dbReference type="SMART" id="SM00430">
    <property type="entry name" value="HOLI"/>
    <property type="match status" value="1"/>
</dbReference>
<keyword evidence="12" id="KW-0206">Cytoskeleton</keyword>
<gene>
    <name evidence="23" type="primary">Maats1</name>
    <name evidence="23" type="ORF">GTO95_0011328</name>
</gene>
<dbReference type="CDD" id="cd07162">
    <property type="entry name" value="NR_DBD_PXR"/>
    <property type="match status" value="1"/>
</dbReference>
<dbReference type="InterPro" id="IPR026720">
    <property type="entry name" value="CFAP91"/>
</dbReference>
<sequence>MNYKGNTSCISSTEASLPDGLNSFYSYFEGQKTTVAIKAFSEPVDFVLLLSKHELHRAFGTVKTCKTAGPDGVSPQVLKTCADQLSSVHSDIFIISQCVSVVPECFKKTKIVPLPRKTKVTCLNDYHPVALTSVIIKCLESLVLSYINCSIPDSLNPLQFAYRPNRSVDDAISLALHTVLEYLDRWGTYGKNISATVILNTGAPQGYNQPFYIVKRVPEYKSMFSNLPHYPRYTLHLEATDPVPPFIDRSWRGRAEQRREVLQQLTGPRAIGLKKTPQKAIVRNYFPALCMSRSFCFSFRYHTSVKIQDNRQDNCDVSGVNRWKYFKRPLIPFSQHLPPDVVFAVPKADPYATSDSAPGRPSTPFARTVAVQTDYRDSEAQTDPYSPEYVIRPGSAPRLLTLATLTWGRGLPAGLAEVEMIERAQAKQAWEATLPPLNDLSQLDKRRKMMDERERKEWAFREEEIEKLQEARLGVLMKLLKQREEVQQEADVKRLDDRFAQHQHKKEAKLKKIRNNYIQAIRKITGQRKNVEGKLQGRNIIQEFADYGSQTYAPLSRMGLFPDRNSERYVVKNQFLNTYEGLLELEASLPDYVTQPRLKAPKPKSRKGRAAHQEKELTEIHKTLIEEKSKSKETKPLRFLYKIEKPAPRPPTPVVESPPEGEEEKELAIIFLQKLLRGRAIQNMMYEGKENRLDLIRELRTTHALQKEEQLLKKADKQVTLALQRQRELHNHKILTMESYKSGVAGGILADMFNYLSKELVRLQEERRIHAFTILAERDRRIREAEESGRRQVEERRRREEDEIFKQVVQVHQETVDSYLEDIILDTFEKTADEQAREEIHKLAEEVNNIAYAMEETRTRLQSEEIVAELVYSFLIPEVHKTIVKENGTMSQTSEDTPEKGEQEDAGQSCDCSLAEEEEEEDDDDSGEPKVCRVCGDKATGYHFNAMTCEGCKGFFRRAMKRRTQFSCPFQNSCIITKNNRRQCQACRLRICLEAGMRKELIMSDAAVEQRRALIKKKREIHKETQLCTAEEPTLTPEQERIICELLQAQKDHFDLSFSGSKTFRPMNRKSEHICSSTPLSSPEDESQDKGVTSSLNQLSYPCLGDKEDQTQYRSKPTVFSTLPHIADLSTYMIQQIINFAKVLSFFKGLMIEDQISLLKGATFEICQIRFNMLFNDKKGTWECGPLTYHMDDAAHAGFQQHLLDPLQKFHYTLRSLKLHDVEYVLMQAISLFSPDRPGITHHEIIDKYQEMFAMILKSYINTKRSSSDHSLLFPKIIACLTELRTMNEEYTRQVLQIQDIQPDVTPLMMEVFSNNPE</sequence>
<dbReference type="PROSITE" id="PS51843">
    <property type="entry name" value="NR_LBD"/>
    <property type="match status" value="1"/>
</dbReference>
<keyword evidence="4" id="KW-0479">Metal-binding</keyword>
<feature type="region of interest" description="Disordered" evidence="20">
    <location>
        <begin position="886"/>
        <end position="929"/>
    </location>
</feature>
<comment type="similarity">
    <text evidence="2">Belongs to the nuclear hormone receptor family. NR1 subfamily.</text>
</comment>
<protein>
    <recommendedName>
        <fullName evidence="16">Cilia- and flagella-associated protein 91</fullName>
    </recommendedName>
    <alternativeName>
        <fullName evidence="17">Nuclear receptor subfamily 1 group I member 2</fullName>
    </alternativeName>
    <alternativeName>
        <fullName evidence="19">Orphan nuclear receptor PXR</fullName>
    </alternativeName>
    <alternativeName>
        <fullName evidence="18">Pregnane X receptor</fullName>
    </alternativeName>
</protein>
<dbReference type="SUPFAM" id="SSF48508">
    <property type="entry name" value="Nuclear receptor ligand-binding domain"/>
    <property type="match status" value="1"/>
</dbReference>
<dbReference type="FunFam" id="3.30.50.10:FF:000033">
    <property type="entry name" value="Nuclear receptor subfamily 1 group I member 2"/>
    <property type="match status" value="1"/>
</dbReference>
<keyword evidence="10" id="KW-0804">Transcription</keyword>
<evidence type="ECO:0000313" key="23">
    <source>
        <dbReference type="EMBL" id="MBN3318589.1"/>
    </source>
</evidence>
<evidence type="ECO:0000256" key="9">
    <source>
        <dbReference type="ARBA" id="ARBA00023159"/>
    </source>
</evidence>
<evidence type="ECO:0000256" key="14">
    <source>
        <dbReference type="ARBA" id="ARBA00023273"/>
    </source>
</evidence>
<organism evidence="23 24">
    <name type="scientific">Atractosteus spatula</name>
    <name type="common">Alligator gar</name>
    <name type="synonym">Lepisosteus spatula</name>
    <dbReference type="NCBI Taxonomy" id="7917"/>
    <lineage>
        <taxon>Eukaryota</taxon>
        <taxon>Metazoa</taxon>
        <taxon>Chordata</taxon>
        <taxon>Craniata</taxon>
        <taxon>Vertebrata</taxon>
        <taxon>Euteleostomi</taxon>
        <taxon>Actinopterygii</taxon>
        <taxon>Neopterygii</taxon>
        <taxon>Holostei</taxon>
        <taxon>Semionotiformes</taxon>
        <taxon>Lepisosteidae</taxon>
        <taxon>Atractosteus</taxon>
    </lineage>
</organism>
<dbReference type="PROSITE" id="PS51030">
    <property type="entry name" value="NUCLEAR_REC_DBD_2"/>
    <property type="match status" value="1"/>
</dbReference>
<evidence type="ECO:0000256" key="2">
    <source>
        <dbReference type="ARBA" id="ARBA00008092"/>
    </source>
</evidence>
<evidence type="ECO:0000313" key="24">
    <source>
        <dbReference type="Proteomes" id="UP000736164"/>
    </source>
</evidence>
<keyword evidence="8" id="KW-0238">DNA-binding</keyword>
<feature type="non-terminal residue" evidence="23">
    <location>
        <position position="1318"/>
    </location>
</feature>
<evidence type="ECO:0000256" key="17">
    <source>
        <dbReference type="ARBA" id="ARBA00074444"/>
    </source>
</evidence>
<evidence type="ECO:0000256" key="16">
    <source>
        <dbReference type="ARBA" id="ARBA00029555"/>
    </source>
</evidence>
<comment type="caution">
    <text evidence="23">The sequence shown here is derived from an EMBL/GenBank/DDBJ whole genome shotgun (WGS) entry which is preliminary data.</text>
</comment>
<evidence type="ECO:0000256" key="12">
    <source>
        <dbReference type="ARBA" id="ARBA00023212"/>
    </source>
</evidence>
<dbReference type="SMART" id="SM00399">
    <property type="entry name" value="ZnF_C4"/>
    <property type="match status" value="1"/>
</dbReference>
<evidence type="ECO:0000256" key="13">
    <source>
        <dbReference type="ARBA" id="ARBA00023242"/>
    </source>
</evidence>
<keyword evidence="3" id="KW-0963">Cytoplasm</keyword>
<feature type="domain" description="Nuclear receptor" evidence="21">
    <location>
        <begin position="929"/>
        <end position="1004"/>
    </location>
</feature>
<evidence type="ECO:0000259" key="21">
    <source>
        <dbReference type="PROSITE" id="PS51030"/>
    </source>
</evidence>
<dbReference type="PANTHER" id="PTHR22455:SF10">
    <property type="entry name" value="CILIA- AND FLAGELLA-ASSOCIATED PROTEIN 91"/>
    <property type="match status" value="1"/>
</dbReference>
<keyword evidence="24" id="KW-1185">Reference proteome</keyword>
<evidence type="ECO:0000256" key="20">
    <source>
        <dbReference type="SAM" id="MobiDB-lite"/>
    </source>
</evidence>
<keyword evidence="5" id="KW-0863">Zinc-finger</keyword>
<dbReference type="InterPro" id="IPR032840">
    <property type="entry name" value="CFAP91_dom"/>
</dbReference>
<evidence type="ECO:0000259" key="22">
    <source>
        <dbReference type="PROSITE" id="PS51843"/>
    </source>
</evidence>
<feature type="domain" description="NR LBD" evidence="22">
    <location>
        <begin position="1038"/>
        <end position="1317"/>
    </location>
</feature>
<comment type="similarity">
    <text evidence="15">Belongs to the CFAP91 family.</text>
</comment>
<dbReference type="InterPro" id="IPR001723">
    <property type="entry name" value="Nuclear_hrmn_rcpt"/>
</dbReference>
<feature type="region of interest" description="Disordered" evidence="20">
    <location>
        <begin position="1070"/>
        <end position="1092"/>
    </location>
</feature>
<dbReference type="Pfam" id="PF00105">
    <property type="entry name" value="zf-C4"/>
    <property type="match status" value="1"/>
</dbReference>
<dbReference type="PRINTS" id="PR00398">
    <property type="entry name" value="STRDHORMONER"/>
</dbReference>
<evidence type="ECO:0000256" key="18">
    <source>
        <dbReference type="ARBA" id="ARBA00078912"/>
    </source>
</evidence>
<dbReference type="Pfam" id="PF00104">
    <property type="entry name" value="Hormone_recep"/>
    <property type="match status" value="1"/>
</dbReference>
<evidence type="ECO:0000256" key="10">
    <source>
        <dbReference type="ARBA" id="ARBA00023163"/>
    </source>
</evidence>
<dbReference type="FunFam" id="1.10.565.10:FF:000024">
    <property type="entry name" value="Nuclear receptor subfamily 1 group I member 2"/>
    <property type="match status" value="1"/>
</dbReference>
<dbReference type="PRINTS" id="PR00047">
    <property type="entry name" value="STROIDFINGER"/>
</dbReference>
<evidence type="ECO:0000256" key="7">
    <source>
        <dbReference type="ARBA" id="ARBA00023015"/>
    </source>
</evidence>
<evidence type="ECO:0000256" key="5">
    <source>
        <dbReference type="ARBA" id="ARBA00022771"/>
    </source>
</evidence>
<dbReference type="GO" id="GO:0004879">
    <property type="term" value="F:nuclear receptor activity"/>
    <property type="evidence" value="ECO:0007669"/>
    <property type="project" value="UniProtKB-ARBA"/>
</dbReference>
<keyword evidence="7" id="KW-0805">Transcription regulation</keyword>
<keyword evidence="14" id="KW-0966">Cell projection</keyword>
<keyword evidence="9" id="KW-0010">Activator</keyword>
<name>A0A8J7TCL2_ATRSP</name>
<dbReference type="InterPro" id="IPR035500">
    <property type="entry name" value="NHR-like_dom_sf"/>
</dbReference>
<evidence type="ECO:0000256" key="19">
    <source>
        <dbReference type="ARBA" id="ARBA00082649"/>
    </source>
</evidence>
<evidence type="ECO:0000256" key="4">
    <source>
        <dbReference type="ARBA" id="ARBA00022723"/>
    </source>
</evidence>
<dbReference type="GO" id="GO:0008270">
    <property type="term" value="F:zinc ion binding"/>
    <property type="evidence" value="ECO:0007669"/>
    <property type="project" value="UniProtKB-KW"/>
</dbReference>
<evidence type="ECO:0000256" key="11">
    <source>
        <dbReference type="ARBA" id="ARBA00023170"/>
    </source>
</evidence>
<keyword evidence="13" id="KW-0539">Nucleus</keyword>
<dbReference type="InterPro" id="IPR013088">
    <property type="entry name" value="Znf_NHR/GATA"/>
</dbReference>
<dbReference type="SUPFAM" id="SSF57716">
    <property type="entry name" value="Glucocorticoid receptor-like (DNA-binding domain)"/>
    <property type="match status" value="1"/>
</dbReference>
<comment type="subcellular location">
    <subcellularLocation>
        <location evidence="1">Cytoplasm</location>
        <location evidence="1">Cytoskeleton</location>
        <location evidence="1">Cilium axoneme</location>
    </subcellularLocation>
</comment>